<comment type="catalytic activity">
    <reaction evidence="12 13">
        <text>phosphoenolpyruvate + UDP-N-acetyl-alpha-D-glucosamine = UDP-N-acetyl-3-O-(1-carboxyvinyl)-alpha-D-glucosamine + phosphate</text>
        <dbReference type="Rhea" id="RHEA:18681"/>
        <dbReference type="ChEBI" id="CHEBI:43474"/>
        <dbReference type="ChEBI" id="CHEBI:57705"/>
        <dbReference type="ChEBI" id="CHEBI:58702"/>
        <dbReference type="ChEBI" id="CHEBI:68483"/>
        <dbReference type="EC" id="2.5.1.7"/>
    </reaction>
</comment>
<accession>A0A0Q3WZR6</accession>
<dbReference type="PROSITE" id="PS51257">
    <property type="entry name" value="PROKAR_LIPOPROTEIN"/>
    <property type="match status" value="1"/>
</dbReference>
<dbReference type="GO" id="GO:0019277">
    <property type="term" value="P:UDP-N-acetylgalactosamine biosynthetic process"/>
    <property type="evidence" value="ECO:0007669"/>
    <property type="project" value="InterPro"/>
</dbReference>
<dbReference type="EC" id="2.5.1.7" evidence="13"/>
<dbReference type="OrthoDB" id="9803760at2"/>
<evidence type="ECO:0000259" key="14">
    <source>
        <dbReference type="Pfam" id="PF00275"/>
    </source>
</evidence>
<feature type="binding site" evidence="13">
    <location>
        <begin position="122"/>
        <end position="126"/>
    </location>
    <ligand>
        <name>UDP-N-acetyl-alpha-D-glucosamine</name>
        <dbReference type="ChEBI" id="CHEBI:57705"/>
    </ligand>
</feature>
<feature type="binding site" evidence="13">
    <location>
        <position position="305"/>
    </location>
    <ligand>
        <name>UDP-N-acetyl-alpha-D-glucosamine</name>
        <dbReference type="ChEBI" id="CHEBI:57705"/>
    </ligand>
</feature>
<dbReference type="GO" id="GO:0071555">
    <property type="term" value="P:cell wall organization"/>
    <property type="evidence" value="ECO:0007669"/>
    <property type="project" value="UniProtKB-KW"/>
</dbReference>
<dbReference type="SUPFAM" id="SSF55205">
    <property type="entry name" value="EPT/RTPC-like"/>
    <property type="match status" value="1"/>
</dbReference>
<dbReference type="GO" id="GO:0005737">
    <property type="term" value="C:cytoplasm"/>
    <property type="evidence" value="ECO:0007669"/>
    <property type="project" value="UniProtKB-SubCell"/>
</dbReference>
<keyword evidence="4 13" id="KW-0132">Cell division</keyword>
<evidence type="ECO:0000313" key="16">
    <source>
        <dbReference type="Proteomes" id="UP000051888"/>
    </source>
</evidence>
<evidence type="ECO:0000256" key="11">
    <source>
        <dbReference type="ARBA" id="ARBA00038367"/>
    </source>
</evidence>
<evidence type="ECO:0000256" key="7">
    <source>
        <dbReference type="ARBA" id="ARBA00022984"/>
    </source>
</evidence>
<dbReference type="CDD" id="cd01555">
    <property type="entry name" value="UdpNAET"/>
    <property type="match status" value="1"/>
</dbReference>
<evidence type="ECO:0000256" key="8">
    <source>
        <dbReference type="ARBA" id="ARBA00023306"/>
    </source>
</evidence>
<name>A0A0Q3WZR6_9BACI</name>
<dbReference type="AlphaFoldDB" id="A0A0Q3WZR6"/>
<dbReference type="NCBIfam" id="NF006873">
    <property type="entry name" value="PRK09369.1"/>
    <property type="match status" value="1"/>
</dbReference>
<evidence type="ECO:0000313" key="15">
    <source>
        <dbReference type="EMBL" id="KQL55500.1"/>
    </source>
</evidence>
<comment type="pathway">
    <text evidence="2 13">Cell wall biogenesis; peptidoglycan biosynthesis.</text>
</comment>
<comment type="function">
    <text evidence="13">Cell wall formation. Adds enolpyruvyl to UDP-N-acetylglucosamine.</text>
</comment>
<dbReference type="PATRIC" id="fig|157838.3.peg.3031"/>
<dbReference type="InterPro" id="IPR001986">
    <property type="entry name" value="Enolpyruvate_Tfrase_dom"/>
</dbReference>
<comment type="caution">
    <text evidence="13">Lacks conserved residue(s) required for the propagation of feature annotation.</text>
</comment>
<evidence type="ECO:0000256" key="3">
    <source>
        <dbReference type="ARBA" id="ARBA00022490"/>
    </source>
</evidence>
<evidence type="ECO:0000256" key="5">
    <source>
        <dbReference type="ARBA" id="ARBA00022679"/>
    </source>
</evidence>
<keyword evidence="9 13" id="KW-0961">Cell wall biogenesis/degradation</keyword>
<dbReference type="Proteomes" id="UP000051888">
    <property type="component" value="Unassembled WGS sequence"/>
</dbReference>
<dbReference type="InterPro" id="IPR005750">
    <property type="entry name" value="UDP_GlcNAc_COvinyl_MurA"/>
</dbReference>
<dbReference type="RefSeq" id="WP_055741242.1">
    <property type="nucleotide sequence ID" value="NZ_LJJC01000004.1"/>
</dbReference>
<reference evidence="15 16" key="1">
    <citation type="submission" date="2015-09" db="EMBL/GenBank/DDBJ databases">
        <title>Genome sequencing project for genomic taxonomy and phylogenomics of Bacillus-like bacteria.</title>
        <authorList>
            <person name="Liu B."/>
            <person name="Wang J."/>
            <person name="Zhu Y."/>
            <person name="Liu G."/>
            <person name="Chen Q."/>
            <person name="Chen Z."/>
            <person name="Lan J."/>
            <person name="Che J."/>
            <person name="Ge C."/>
            <person name="Shi H."/>
            <person name="Pan Z."/>
            <person name="Liu X."/>
        </authorList>
    </citation>
    <scope>NUCLEOTIDE SEQUENCE [LARGE SCALE GENOMIC DNA]</scope>
    <source>
        <strain evidence="15 16">LMG 18435</strain>
    </source>
</reference>
<dbReference type="HAMAP" id="MF_00111">
    <property type="entry name" value="MurA"/>
    <property type="match status" value="1"/>
</dbReference>
<keyword evidence="6 13" id="KW-0133">Cell shape</keyword>
<feature type="binding site" evidence="13">
    <location>
        <position position="327"/>
    </location>
    <ligand>
        <name>UDP-N-acetyl-alpha-D-glucosamine</name>
        <dbReference type="ChEBI" id="CHEBI:57705"/>
    </ligand>
</feature>
<dbReference type="InterPro" id="IPR036968">
    <property type="entry name" value="Enolpyruvate_Tfrase_sf"/>
</dbReference>
<evidence type="ECO:0000256" key="2">
    <source>
        <dbReference type="ARBA" id="ARBA00004752"/>
    </source>
</evidence>
<dbReference type="UniPathway" id="UPA00219"/>
<dbReference type="GO" id="GO:0051301">
    <property type="term" value="P:cell division"/>
    <property type="evidence" value="ECO:0007669"/>
    <property type="project" value="UniProtKB-KW"/>
</dbReference>
<sequence>MKWLKVEQTPQLQGSVKIPGSKNSSLALLAAACLADDTVILKGIPNISDYRVICEIVKEMGVEIERDTDDAVHINSNKIFHTTIDPKKSSSFRTAYYFIGALLSKFGKVSLGYPGGDNFVSRPIDQHIKALEKMGAKFTFHEDYYEVEAEELTGATIYFDTITSGATINSMLAAARAKGTTILMNAARDPEVVDTAMLLNKMGANISGAGTDTIKITGVSQLNGCTHTVIPDRLIAGAFLISAGMTGGTVTVQDIVPEHLRTFISKLQEIGLEFMVEGNTITSYSTGKIRATRVRTGMYPGFPTDVQQPLTALLTQADGKSIISEKVYPNRFNHVQQLIRMGADIKVRSGVAFIKGKTHLKSSVVHASDIRAGICLILAGLAAEGQTAITGVQHIERGYENVVEAFQSLGARITLQDSNLSHNDIEKVGGVYHSL</sequence>
<proteinExistence type="inferred from homology"/>
<dbReference type="GO" id="GO:0009252">
    <property type="term" value="P:peptidoglycan biosynthetic process"/>
    <property type="evidence" value="ECO:0007669"/>
    <property type="project" value="UniProtKB-UniRule"/>
</dbReference>
<evidence type="ECO:0000256" key="4">
    <source>
        <dbReference type="ARBA" id="ARBA00022618"/>
    </source>
</evidence>
<keyword evidence="10" id="KW-0670">Pyruvate</keyword>
<evidence type="ECO:0000256" key="13">
    <source>
        <dbReference type="HAMAP-Rule" id="MF_00111"/>
    </source>
</evidence>
<organism evidence="15 16">
    <name type="scientific">Heyndrickxia shackletonii</name>
    <dbReference type="NCBI Taxonomy" id="157838"/>
    <lineage>
        <taxon>Bacteria</taxon>
        <taxon>Bacillati</taxon>
        <taxon>Bacillota</taxon>
        <taxon>Bacilli</taxon>
        <taxon>Bacillales</taxon>
        <taxon>Bacillaceae</taxon>
        <taxon>Heyndrickxia</taxon>
    </lineage>
</organism>
<keyword evidence="8 13" id="KW-0131">Cell cycle</keyword>
<dbReference type="EMBL" id="LJJC01000004">
    <property type="protein sequence ID" value="KQL55500.1"/>
    <property type="molecule type" value="Genomic_DNA"/>
</dbReference>
<dbReference type="NCBIfam" id="TIGR01072">
    <property type="entry name" value="murA"/>
    <property type="match status" value="1"/>
</dbReference>
<dbReference type="Gene3D" id="3.65.10.10">
    <property type="entry name" value="Enolpyruvate transferase domain"/>
    <property type="match status" value="2"/>
</dbReference>
<keyword evidence="3 13" id="KW-0963">Cytoplasm</keyword>
<gene>
    <name evidence="13" type="primary">murA</name>
    <name evidence="15" type="ORF">AN964_13640</name>
</gene>
<evidence type="ECO:0000256" key="10">
    <source>
        <dbReference type="ARBA" id="ARBA00023317"/>
    </source>
</evidence>
<keyword evidence="5 13" id="KW-0808">Transferase</keyword>
<keyword evidence="7 13" id="KW-0573">Peptidoglycan synthesis</keyword>
<dbReference type="GO" id="GO:0008360">
    <property type="term" value="P:regulation of cell shape"/>
    <property type="evidence" value="ECO:0007669"/>
    <property type="project" value="UniProtKB-KW"/>
</dbReference>
<comment type="similarity">
    <text evidence="11 13">Belongs to the EPSP synthase family. MurA subfamily.</text>
</comment>
<feature type="binding site" evidence="13">
    <location>
        <begin position="22"/>
        <end position="23"/>
    </location>
    <ligand>
        <name>phosphoenolpyruvate</name>
        <dbReference type="ChEBI" id="CHEBI:58702"/>
    </ligand>
</feature>
<dbReference type="InterPro" id="IPR050068">
    <property type="entry name" value="MurA_subfamily"/>
</dbReference>
<dbReference type="GO" id="GO:0008760">
    <property type="term" value="F:UDP-N-acetylglucosamine 1-carboxyvinyltransferase activity"/>
    <property type="evidence" value="ECO:0007669"/>
    <property type="project" value="UniProtKB-UniRule"/>
</dbReference>
<dbReference type="PANTHER" id="PTHR43783">
    <property type="entry name" value="UDP-N-ACETYLGLUCOSAMINE 1-CARBOXYVINYLTRANSFERASE"/>
    <property type="match status" value="1"/>
</dbReference>
<feature type="binding site" evidence="13">
    <location>
        <position position="93"/>
    </location>
    <ligand>
        <name>UDP-N-acetyl-alpha-D-glucosamine</name>
        <dbReference type="ChEBI" id="CHEBI:57705"/>
    </ligand>
</feature>
<dbReference type="Pfam" id="PF00275">
    <property type="entry name" value="EPSP_synthase"/>
    <property type="match status" value="1"/>
</dbReference>
<comment type="subcellular location">
    <subcellularLocation>
        <location evidence="1 13">Cytoplasm</location>
    </subcellularLocation>
</comment>
<evidence type="ECO:0000256" key="12">
    <source>
        <dbReference type="ARBA" id="ARBA00047527"/>
    </source>
</evidence>
<keyword evidence="16" id="KW-1185">Reference proteome</keyword>
<dbReference type="PANTHER" id="PTHR43783:SF2">
    <property type="entry name" value="UDP-N-ACETYLGLUCOSAMINE 1-CARBOXYVINYLTRANSFERASE 2"/>
    <property type="match status" value="1"/>
</dbReference>
<evidence type="ECO:0000256" key="9">
    <source>
        <dbReference type="ARBA" id="ARBA00023316"/>
    </source>
</evidence>
<protein>
    <recommendedName>
        <fullName evidence="13">UDP-N-acetylglucosamine 1-carboxyvinyltransferase</fullName>
        <ecNumber evidence="13">2.5.1.7</ecNumber>
    </recommendedName>
    <alternativeName>
        <fullName evidence="13">Enoylpyruvate transferase</fullName>
    </alternativeName>
    <alternativeName>
        <fullName evidence="13">UDP-N-acetylglucosamine enolpyruvyl transferase</fullName>
        <shortName evidence="13">EPT</shortName>
    </alternativeName>
</protein>
<evidence type="ECO:0000256" key="1">
    <source>
        <dbReference type="ARBA" id="ARBA00004496"/>
    </source>
</evidence>
<dbReference type="STRING" id="157838.AN964_13640"/>
<comment type="caution">
    <text evidence="15">The sequence shown here is derived from an EMBL/GenBank/DDBJ whole genome shotgun (WGS) entry which is preliminary data.</text>
</comment>
<dbReference type="InterPro" id="IPR013792">
    <property type="entry name" value="RNA3'P_cycl/enolpyr_Trfase_a/b"/>
</dbReference>
<feature type="active site" description="Proton donor" evidence="13">
    <location>
        <position position="117"/>
    </location>
</feature>
<feature type="domain" description="Enolpyruvate transferase" evidence="14">
    <location>
        <begin position="7"/>
        <end position="404"/>
    </location>
</feature>
<evidence type="ECO:0000256" key="6">
    <source>
        <dbReference type="ARBA" id="ARBA00022960"/>
    </source>
</evidence>